<feature type="compositionally biased region" description="Basic and acidic residues" evidence="1">
    <location>
        <begin position="26"/>
        <end position="51"/>
    </location>
</feature>
<dbReference type="Proteomes" id="UP000050265">
    <property type="component" value="Unassembled WGS sequence"/>
</dbReference>
<gene>
    <name evidence="2" type="ORF">ALO35_01098</name>
</gene>
<feature type="region of interest" description="Disordered" evidence="1">
    <location>
        <begin position="21"/>
        <end position="51"/>
    </location>
</feature>
<comment type="caution">
    <text evidence="2">The sequence shown here is derived from an EMBL/GenBank/DDBJ whole genome shotgun (WGS) entry which is preliminary data.</text>
</comment>
<protein>
    <submittedName>
        <fullName evidence="2">Uncharacterized protein</fullName>
    </submittedName>
</protein>
<dbReference type="AlphaFoldDB" id="A0A0P9U2T7"/>
<proteinExistence type="predicted"/>
<dbReference type="PATRIC" id="fig|53707.9.peg.1585"/>
<evidence type="ECO:0000313" key="3">
    <source>
        <dbReference type="Proteomes" id="UP000050265"/>
    </source>
</evidence>
<name>A0A0P9U2T7_PSEAV</name>
<evidence type="ECO:0000313" key="2">
    <source>
        <dbReference type="EMBL" id="KPX64829.1"/>
    </source>
</evidence>
<evidence type="ECO:0000256" key="1">
    <source>
        <dbReference type="SAM" id="MobiDB-lite"/>
    </source>
</evidence>
<sequence length="64" mass="7537">MMSSTLEDKKAELERAIQELDQWEEYDSRREDGSGAQDRRHEERGESLRKRVAELRAEVDSLSK</sequence>
<accession>A0A0P9U2T7</accession>
<dbReference type="EMBL" id="LJQP01000306">
    <property type="protein sequence ID" value="KPX64829.1"/>
    <property type="molecule type" value="Genomic_DNA"/>
</dbReference>
<organism evidence="2 3">
    <name type="scientific">Pseudomonas amygdali pv. lachrymans</name>
    <name type="common">Pseudomonas syringae pv. lachrymans</name>
    <dbReference type="NCBI Taxonomy" id="53707"/>
    <lineage>
        <taxon>Bacteria</taxon>
        <taxon>Pseudomonadati</taxon>
        <taxon>Pseudomonadota</taxon>
        <taxon>Gammaproteobacteria</taxon>
        <taxon>Pseudomonadales</taxon>
        <taxon>Pseudomonadaceae</taxon>
        <taxon>Pseudomonas</taxon>
        <taxon>Pseudomonas amygdali</taxon>
    </lineage>
</organism>
<reference evidence="2 3" key="1">
    <citation type="submission" date="2015-09" db="EMBL/GenBank/DDBJ databases">
        <title>Genome announcement of multiple Pseudomonas syringae strains.</title>
        <authorList>
            <person name="Thakur S."/>
            <person name="Wang P.W."/>
            <person name="Gong Y."/>
            <person name="Weir B.S."/>
            <person name="Guttman D.S."/>
        </authorList>
    </citation>
    <scope>NUCLEOTIDE SEQUENCE [LARGE SCALE GENOMIC DNA]</scope>
    <source>
        <strain evidence="2 3">ICMP3507</strain>
    </source>
</reference>